<evidence type="ECO:0000256" key="9">
    <source>
        <dbReference type="ARBA" id="ARBA00030044"/>
    </source>
</evidence>
<evidence type="ECO:0000256" key="12">
    <source>
        <dbReference type="ARBA" id="ARBA00047589"/>
    </source>
</evidence>
<dbReference type="InterPro" id="IPR008300">
    <property type="entry name" value="PTAC"/>
</dbReference>
<evidence type="ECO:0000256" key="2">
    <source>
        <dbReference type="ARBA" id="ARBA00007342"/>
    </source>
</evidence>
<reference evidence="14" key="1">
    <citation type="journal article" date="2019" name="Int. J. Syst. Evol. Microbiol.">
        <title>The Global Catalogue of Microorganisms (GCM) 10K type strain sequencing project: providing services to taxonomists for standard genome sequencing and annotation.</title>
        <authorList>
            <consortium name="The Broad Institute Genomics Platform"/>
            <consortium name="The Broad Institute Genome Sequencing Center for Infectious Disease"/>
            <person name="Wu L."/>
            <person name="Ma J."/>
        </authorList>
    </citation>
    <scope>NUCLEOTIDE SEQUENCE [LARGE SCALE GENOMIC DNA]</scope>
    <source>
        <strain evidence="14">CGMCC 1.16305</strain>
    </source>
</reference>
<gene>
    <name evidence="13" type="primary">pduL</name>
    <name evidence="13" type="ORF">ACFQRG_06825</name>
</gene>
<comment type="catalytic activity">
    <reaction evidence="12">
        <text>propanoyl-CoA + phosphate = propanoyl phosphate + CoA</text>
        <dbReference type="Rhea" id="RHEA:28046"/>
        <dbReference type="ChEBI" id="CHEBI:43474"/>
        <dbReference type="ChEBI" id="CHEBI:57287"/>
        <dbReference type="ChEBI" id="CHEBI:57392"/>
        <dbReference type="ChEBI" id="CHEBI:58933"/>
        <dbReference type="EC" id="2.3.1.222"/>
    </reaction>
</comment>
<evidence type="ECO:0000256" key="8">
    <source>
        <dbReference type="ARBA" id="ARBA00023315"/>
    </source>
</evidence>
<evidence type="ECO:0000256" key="6">
    <source>
        <dbReference type="ARBA" id="ARBA00022723"/>
    </source>
</evidence>
<dbReference type="PANTHER" id="PTHR39453">
    <property type="entry name" value="PHOSPHATE PROPANOYLTRANSFERASE"/>
    <property type="match status" value="1"/>
</dbReference>
<dbReference type="EC" id="2.3.1.222" evidence="3"/>
<comment type="caution">
    <text evidence="13">The sequence shown here is derived from an EMBL/GenBank/DDBJ whole genome shotgun (WGS) entry which is preliminary data.</text>
</comment>
<evidence type="ECO:0000256" key="5">
    <source>
        <dbReference type="ARBA" id="ARBA00022679"/>
    </source>
</evidence>
<organism evidence="13 14">
    <name type="scientific">Scopulibacillus cellulosilyticus</name>
    <dbReference type="NCBI Taxonomy" id="2665665"/>
    <lineage>
        <taxon>Bacteria</taxon>
        <taxon>Bacillati</taxon>
        <taxon>Bacillota</taxon>
        <taxon>Bacilli</taxon>
        <taxon>Bacillales</taxon>
        <taxon>Sporolactobacillaceae</taxon>
        <taxon>Scopulibacillus</taxon>
    </lineage>
</organism>
<evidence type="ECO:0000256" key="4">
    <source>
        <dbReference type="ARBA" id="ARBA00020837"/>
    </source>
</evidence>
<accession>A0ABW2PTJ6</accession>
<dbReference type="EMBL" id="JBHTCO010000005">
    <property type="protein sequence ID" value="MFC7392697.1"/>
    <property type="molecule type" value="Genomic_DNA"/>
</dbReference>
<evidence type="ECO:0000256" key="11">
    <source>
        <dbReference type="ARBA" id="ARBA00033077"/>
    </source>
</evidence>
<comment type="cofactor">
    <cofactor evidence="1">
        <name>Zn(2+)</name>
        <dbReference type="ChEBI" id="CHEBI:29105"/>
    </cofactor>
</comment>
<evidence type="ECO:0000256" key="10">
    <source>
        <dbReference type="ARBA" id="ARBA00030939"/>
    </source>
</evidence>
<dbReference type="Proteomes" id="UP001596505">
    <property type="component" value="Unassembled WGS sequence"/>
</dbReference>
<dbReference type="PANTHER" id="PTHR39453:SF1">
    <property type="entry name" value="PHOSPHATE PROPANOYLTRANSFERASE"/>
    <property type="match status" value="1"/>
</dbReference>
<protein>
    <recommendedName>
        <fullName evidence="4">Phosphate propanoyltransferase</fullName>
        <ecNumber evidence="3">2.3.1.222</ecNumber>
    </recommendedName>
    <alternativeName>
        <fullName evidence="10">Phosphate acyltransferase PduL</fullName>
    </alternativeName>
    <alternativeName>
        <fullName evidence="9">Phosphotransacylase PduL</fullName>
    </alternativeName>
    <alternativeName>
        <fullName evidence="11">Propanediol utilization protein PduL</fullName>
    </alternativeName>
</protein>
<dbReference type="GO" id="GO:0016746">
    <property type="term" value="F:acyltransferase activity"/>
    <property type="evidence" value="ECO:0007669"/>
    <property type="project" value="UniProtKB-KW"/>
</dbReference>
<keyword evidence="6" id="KW-0479">Metal-binding</keyword>
<dbReference type="NCBIfam" id="NF011652">
    <property type="entry name" value="PRK15070.1"/>
    <property type="match status" value="1"/>
</dbReference>
<dbReference type="RefSeq" id="WP_380965109.1">
    <property type="nucleotide sequence ID" value="NZ_JBHTCO010000005.1"/>
</dbReference>
<keyword evidence="7" id="KW-0862">Zinc</keyword>
<name>A0ABW2PTJ6_9BACL</name>
<evidence type="ECO:0000256" key="1">
    <source>
        <dbReference type="ARBA" id="ARBA00001947"/>
    </source>
</evidence>
<sequence length="261" mass="28808">MALITEFQLRAMVKKGIPNPYPVYEGDKLTPAAADFLKERRIKLKAFNSNQDLERQHQMTGDLSIPVGVSNRHVHLSLEDLEKLFGADYRMMPLRQLSQPGQYAAKEQVTLLGPKGLIKNVRILGPSRGATQVEISKTDGFQLGIHPPVKLSGSIENTPGLTLIGPKGCIVLEKGVIIAKCHVHMSPNEAKKFDVNDGDSLMLQTLGERSIIFSEVIVRISQDYRLDFHIDLDEANASSLKTGDNVTMIGKNGKLLSRNGR</sequence>
<keyword evidence="5 13" id="KW-0808">Transferase</keyword>
<evidence type="ECO:0000256" key="7">
    <source>
        <dbReference type="ARBA" id="ARBA00022833"/>
    </source>
</evidence>
<proteinExistence type="inferred from homology"/>
<comment type="similarity">
    <text evidence="2">Belongs to the PduL family.</text>
</comment>
<evidence type="ECO:0000313" key="14">
    <source>
        <dbReference type="Proteomes" id="UP001596505"/>
    </source>
</evidence>
<evidence type="ECO:0000313" key="13">
    <source>
        <dbReference type="EMBL" id="MFC7392697.1"/>
    </source>
</evidence>
<keyword evidence="14" id="KW-1185">Reference proteome</keyword>
<evidence type="ECO:0000256" key="3">
    <source>
        <dbReference type="ARBA" id="ARBA00012206"/>
    </source>
</evidence>
<dbReference type="Pfam" id="PF06130">
    <property type="entry name" value="PTAC"/>
    <property type="match status" value="1"/>
</dbReference>
<keyword evidence="8 13" id="KW-0012">Acyltransferase</keyword>